<accession>A0ACC2VSS6</accession>
<name>A0ACC2VSS6_9TREE</name>
<evidence type="ECO:0000313" key="2">
    <source>
        <dbReference type="Proteomes" id="UP001241377"/>
    </source>
</evidence>
<reference evidence="1" key="1">
    <citation type="submission" date="2023-04" db="EMBL/GenBank/DDBJ databases">
        <title>Draft Genome sequencing of Naganishia species isolated from polar environments using Oxford Nanopore Technology.</title>
        <authorList>
            <person name="Leo P."/>
            <person name="Venkateswaran K."/>
        </authorList>
    </citation>
    <scope>NUCLEOTIDE SEQUENCE</scope>
    <source>
        <strain evidence="1">MNA-CCFEE 5261</strain>
    </source>
</reference>
<sequence>MAYYLNNLNKKQEISRVAAGRMADVKDMSIMSLQAAKEYREQLGQVMKAKGANSSELNKDAFADLTDLQNPDFHFVRVIRRCSDPNCKLIPLRHNR</sequence>
<keyword evidence="2" id="KW-1185">Reference proteome</keyword>
<comment type="caution">
    <text evidence="1">The sequence shown here is derived from an EMBL/GenBank/DDBJ whole genome shotgun (WGS) entry which is preliminary data.</text>
</comment>
<gene>
    <name evidence="1" type="ORF">QFC19_005160</name>
</gene>
<protein>
    <submittedName>
        <fullName evidence="1">Uncharacterized protein</fullName>
    </submittedName>
</protein>
<dbReference type="EMBL" id="JASBWR010000057">
    <property type="protein sequence ID" value="KAJ9101507.1"/>
    <property type="molecule type" value="Genomic_DNA"/>
</dbReference>
<proteinExistence type="predicted"/>
<evidence type="ECO:0000313" key="1">
    <source>
        <dbReference type="EMBL" id="KAJ9101507.1"/>
    </source>
</evidence>
<organism evidence="1 2">
    <name type="scientific">Naganishia cerealis</name>
    <dbReference type="NCBI Taxonomy" id="610337"/>
    <lineage>
        <taxon>Eukaryota</taxon>
        <taxon>Fungi</taxon>
        <taxon>Dikarya</taxon>
        <taxon>Basidiomycota</taxon>
        <taxon>Agaricomycotina</taxon>
        <taxon>Tremellomycetes</taxon>
        <taxon>Filobasidiales</taxon>
        <taxon>Filobasidiaceae</taxon>
        <taxon>Naganishia</taxon>
    </lineage>
</organism>
<dbReference type="Proteomes" id="UP001241377">
    <property type="component" value="Unassembled WGS sequence"/>
</dbReference>